<feature type="domain" description="Xaa-Pro dipeptidyl-peptidase C-terminal" evidence="3">
    <location>
        <begin position="358"/>
        <end position="621"/>
    </location>
</feature>
<dbReference type="SUPFAM" id="SSF49785">
    <property type="entry name" value="Galactose-binding domain-like"/>
    <property type="match status" value="1"/>
</dbReference>
<dbReference type="InterPro" id="IPR029058">
    <property type="entry name" value="AB_hydrolase_fold"/>
</dbReference>
<dbReference type="InterPro" id="IPR008979">
    <property type="entry name" value="Galactose-bd-like_sf"/>
</dbReference>
<reference evidence="5" key="1">
    <citation type="journal article" date="2019" name="Int. J. Syst. Evol. Microbiol.">
        <title>The Global Catalogue of Microorganisms (GCM) 10K type strain sequencing project: providing services to taxonomists for standard genome sequencing and annotation.</title>
        <authorList>
            <consortium name="The Broad Institute Genomics Platform"/>
            <consortium name="The Broad Institute Genome Sequencing Center for Infectious Disease"/>
            <person name="Wu L."/>
            <person name="Ma J."/>
        </authorList>
    </citation>
    <scope>NUCLEOTIDE SEQUENCE [LARGE SCALE GENOMIC DNA]</scope>
    <source>
        <strain evidence="5">JCM 32105</strain>
    </source>
</reference>
<dbReference type="Proteomes" id="UP001500067">
    <property type="component" value="Unassembled WGS sequence"/>
</dbReference>
<name>A0ABP8N7P0_9BACT</name>
<accession>A0ABP8N7P0</accession>
<dbReference type="EMBL" id="BAABFA010000005">
    <property type="protein sequence ID" value="GAA4461255.1"/>
    <property type="molecule type" value="Genomic_DNA"/>
</dbReference>
<comment type="caution">
    <text evidence="4">The sequence shown here is derived from an EMBL/GenBank/DDBJ whole genome shotgun (WGS) entry which is preliminary data.</text>
</comment>
<dbReference type="RefSeq" id="WP_345078217.1">
    <property type="nucleotide sequence ID" value="NZ_BAABFA010000005.1"/>
</dbReference>
<dbReference type="SUPFAM" id="SSF53474">
    <property type="entry name" value="alpha/beta-Hydrolases"/>
    <property type="match status" value="1"/>
</dbReference>
<proteinExistence type="predicted"/>
<evidence type="ECO:0000313" key="5">
    <source>
        <dbReference type="Proteomes" id="UP001500067"/>
    </source>
</evidence>
<dbReference type="Pfam" id="PF02129">
    <property type="entry name" value="Peptidase_S15"/>
    <property type="match status" value="1"/>
</dbReference>
<dbReference type="InterPro" id="IPR000383">
    <property type="entry name" value="Xaa-Pro-like_dom"/>
</dbReference>
<gene>
    <name evidence="4" type="ORF">GCM10023093_05600</name>
</gene>
<dbReference type="GO" id="GO:0016787">
    <property type="term" value="F:hydrolase activity"/>
    <property type="evidence" value="ECO:0007669"/>
    <property type="project" value="UniProtKB-KW"/>
</dbReference>
<dbReference type="InterPro" id="IPR013736">
    <property type="entry name" value="Xaa-Pro_dipept_C"/>
</dbReference>
<evidence type="ECO:0000313" key="4">
    <source>
        <dbReference type="EMBL" id="GAA4461255.1"/>
    </source>
</evidence>
<feature type="signal peptide" evidence="2">
    <location>
        <begin position="1"/>
        <end position="17"/>
    </location>
</feature>
<dbReference type="Gene3D" id="1.10.3020.10">
    <property type="entry name" value="alpha-amino acid ester hydrolase ( Helical cap domain)"/>
    <property type="match status" value="1"/>
</dbReference>
<keyword evidence="1 4" id="KW-0378">Hydrolase</keyword>
<feature type="chain" id="PRO_5047049700" evidence="2">
    <location>
        <begin position="18"/>
        <end position="626"/>
    </location>
</feature>
<dbReference type="NCBIfam" id="TIGR00976">
    <property type="entry name" value="CocE_NonD"/>
    <property type="match status" value="1"/>
</dbReference>
<evidence type="ECO:0000256" key="2">
    <source>
        <dbReference type="SAM" id="SignalP"/>
    </source>
</evidence>
<dbReference type="Gene3D" id="3.40.50.1820">
    <property type="entry name" value="alpha/beta hydrolase"/>
    <property type="match status" value="1"/>
</dbReference>
<evidence type="ECO:0000256" key="1">
    <source>
        <dbReference type="ARBA" id="ARBA00022801"/>
    </source>
</evidence>
<organism evidence="4 5">
    <name type="scientific">Nemorincola caseinilytica</name>
    <dbReference type="NCBI Taxonomy" id="2054315"/>
    <lineage>
        <taxon>Bacteria</taxon>
        <taxon>Pseudomonadati</taxon>
        <taxon>Bacteroidota</taxon>
        <taxon>Chitinophagia</taxon>
        <taxon>Chitinophagales</taxon>
        <taxon>Chitinophagaceae</taxon>
        <taxon>Nemorincola</taxon>
    </lineage>
</organism>
<protein>
    <submittedName>
        <fullName evidence="4">CocE/NonD family hydrolase</fullName>
    </submittedName>
</protein>
<evidence type="ECO:0000259" key="3">
    <source>
        <dbReference type="SMART" id="SM00939"/>
    </source>
</evidence>
<dbReference type="Pfam" id="PF08530">
    <property type="entry name" value="PepX_C"/>
    <property type="match status" value="1"/>
</dbReference>
<dbReference type="InterPro" id="IPR005674">
    <property type="entry name" value="CocE/Ser_esterase"/>
</dbReference>
<sequence length="626" mass="72071">MKRPLLFCLLALPLAVAARNDPKADSVWMTRNYTKKEVYIPMRDGQRLFTAIYEPRNMKGKHPILMNRTPYSIAPYGEKKMKEYWKTPYMAYLRKGYIMVVQDVRGRMMSEGEFMDVRPYDADKSGREIDEASDTYDAIDWLVKNVKNNNGNVGIYGISYPGFYATMGALSGHPAMKASSPQAPVTEWFLGDDFHHNGAFMLMDAFNFYSVFGKPRPHPTSEFGKGFDFPTKDMYKFYLETGALRNFARLMGDSITFWKQLYAHPNYDQWWQDRNTRNHVQHIPPGTATLVTGGLFDAEDCFGAWELYKSIEKKTNNNNKLVMGPWIHGGWAKTTGEYLGNVRFGSRTSEWYQQHLEQPFFAYYLEGKGDISKIPEASIFFTGANKWRSFTQWPPAESTGKWYYLGADGKLSATCPADNGCNKYRSDPAHPVPYSENLLTKRTTEYMTDDQRFAERRPDVLTYTTDVLKTDVTLAGPVIADLFSSISTTDADFVVKLIDVFPDDMKYDDAKDGKGNGKEYPMGGYEMLVRGEIMRGRYRNSFEYPEPFLPGRVTKVSFQLPDVAHVFRKGHRIMVQIQSSWFPLADRNPQQFVNIYKCRDEDFIPSDIRIWHGEKYPSRIVLPVME</sequence>
<dbReference type="SMART" id="SM00939">
    <property type="entry name" value="PepX_C"/>
    <property type="match status" value="1"/>
</dbReference>
<keyword evidence="5" id="KW-1185">Reference proteome</keyword>
<dbReference type="Gene3D" id="2.60.120.260">
    <property type="entry name" value="Galactose-binding domain-like"/>
    <property type="match status" value="1"/>
</dbReference>
<keyword evidence="2" id="KW-0732">Signal</keyword>